<evidence type="ECO:0000313" key="1">
    <source>
        <dbReference type="EMBL" id="GAA1967610.1"/>
    </source>
</evidence>
<dbReference type="RefSeq" id="WP_344657360.1">
    <property type="nucleotide sequence ID" value="NZ_BAAAQM010000013.1"/>
</dbReference>
<gene>
    <name evidence="1" type="ORF">GCM10009838_27360</name>
</gene>
<reference evidence="1 2" key="1">
    <citation type="journal article" date="2019" name="Int. J. Syst. Evol. Microbiol.">
        <title>The Global Catalogue of Microorganisms (GCM) 10K type strain sequencing project: providing services to taxonomists for standard genome sequencing and annotation.</title>
        <authorList>
            <consortium name="The Broad Institute Genomics Platform"/>
            <consortium name="The Broad Institute Genome Sequencing Center for Infectious Disease"/>
            <person name="Wu L."/>
            <person name="Ma J."/>
        </authorList>
    </citation>
    <scope>NUCLEOTIDE SEQUENCE [LARGE SCALE GENOMIC DNA]</scope>
    <source>
        <strain evidence="1 2">JCM 16013</strain>
    </source>
</reference>
<dbReference type="Proteomes" id="UP001499854">
    <property type="component" value="Unassembled WGS sequence"/>
</dbReference>
<accession>A0ABN2RDW0</accession>
<sequence length="81" mass="9057">MAVARALAALIAAYIPLRLAFTALFYCRERDTPREPGRWARRADWITRHPNLFPAGRRFLTSPAALCLLTVTGSGAVRLFL</sequence>
<protein>
    <submittedName>
        <fullName evidence="1">Uncharacterized protein</fullName>
    </submittedName>
</protein>
<evidence type="ECO:0000313" key="2">
    <source>
        <dbReference type="Proteomes" id="UP001499854"/>
    </source>
</evidence>
<dbReference type="EMBL" id="BAAAQM010000013">
    <property type="protein sequence ID" value="GAA1967610.1"/>
    <property type="molecule type" value="Genomic_DNA"/>
</dbReference>
<name>A0ABN2RDW0_9ACTN</name>
<proteinExistence type="predicted"/>
<comment type="caution">
    <text evidence="1">The sequence shown here is derived from an EMBL/GenBank/DDBJ whole genome shotgun (WGS) entry which is preliminary data.</text>
</comment>
<keyword evidence="2" id="KW-1185">Reference proteome</keyword>
<organism evidence="1 2">
    <name type="scientific">Catenulispora subtropica</name>
    <dbReference type="NCBI Taxonomy" id="450798"/>
    <lineage>
        <taxon>Bacteria</taxon>
        <taxon>Bacillati</taxon>
        <taxon>Actinomycetota</taxon>
        <taxon>Actinomycetes</taxon>
        <taxon>Catenulisporales</taxon>
        <taxon>Catenulisporaceae</taxon>
        <taxon>Catenulispora</taxon>
    </lineage>
</organism>